<evidence type="ECO:0000256" key="1">
    <source>
        <dbReference type="SAM" id="Phobius"/>
    </source>
</evidence>
<proteinExistence type="predicted"/>
<keyword evidence="1" id="KW-1133">Transmembrane helix</keyword>
<dbReference type="RefSeq" id="WP_238271863.1">
    <property type="nucleotide sequence ID" value="NZ_BPQG01000024.1"/>
</dbReference>
<keyword evidence="3" id="KW-1185">Reference proteome</keyword>
<feature type="transmembrane region" description="Helical" evidence="1">
    <location>
        <begin position="112"/>
        <end position="131"/>
    </location>
</feature>
<feature type="transmembrane region" description="Helical" evidence="1">
    <location>
        <begin position="83"/>
        <end position="106"/>
    </location>
</feature>
<evidence type="ECO:0000313" key="2">
    <source>
        <dbReference type="EMBL" id="GJD43838.1"/>
    </source>
</evidence>
<accession>A0ABQ4QF50</accession>
<gene>
    <name evidence="2" type="ORF">AFCDBAGC_1697</name>
</gene>
<dbReference type="Proteomes" id="UP001055117">
    <property type="component" value="Unassembled WGS sequence"/>
</dbReference>
<name>A0ABQ4QF50_9HYPH</name>
<evidence type="ECO:0000313" key="3">
    <source>
        <dbReference type="Proteomes" id="UP001055117"/>
    </source>
</evidence>
<comment type="caution">
    <text evidence="2">The sequence shown here is derived from an EMBL/GenBank/DDBJ whole genome shotgun (WGS) entry which is preliminary data.</text>
</comment>
<keyword evidence="1" id="KW-0472">Membrane</keyword>
<sequence length="158" mass="15746">MVEGLTGRPRRFGGARPSLPALAHGAAWTALLAVAGFLAWRDPGTNLPPAAALAAALILDGGARIAAARIARRTGPDPRLSGLPSLVLGVGGALGLLAGGAALLLFPRAVPVLASALAGLIAIGALARLALIRIVLALPGEEPGEPRPAPAEPPLSRR</sequence>
<keyword evidence="1" id="KW-0812">Transmembrane</keyword>
<dbReference type="EMBL" id="BPQG01000024">
    <property type="protein sequence ID" value="GJD43838.1"/>
    <property type="molecule type" value="Genomic_DNA"/>
</dbReference>
<feature type="transmembrane region" description="Helical" evidence="1">
    <location>
        <begin position="52"/>
        <end position="71"/>
    </location>
</feature>
<reference evidence="2 3" key="1">
    <citation type="journal article" date="2021" name="Front. Microbiol.">
        <title>Comprehensive Comparative Genomics and Phenotyping of Methylobacterium Species.</title>
        <authorList>
            <person name="Alessa O."/>
            <person name="Ogura Y."/>
            <person name="Fujitani Y."/>
            <person name="Takami H."/>
            <person name="Hayashi T."/>
            <person name="Sahin N."/>
            <person name="Tani A."/>
        </authorList>
    </citation>
    <scope>NUCLEOTIDE SEQUENCE [LARGE SCALE GENOMIC DNA]</scope>
    <source>
        <strain evidence="2 3">DSM 23679</strain>
    </source>
</reference>
<organism evidence="2 3">
    <name type="scientific">Methylobacterium cerastii</name>
    <dbReference type="NCBI Taxonomy" id="932741"/>
    <lineage>
        <taxon>Bacteria</taxon>
        <taxon>Pseudomonadati</taxon>
        <taxon>Pseudomonadota</taxon>
        <taxon>Alphaproteobacteria</taxon>
        <taxon>Hyphomicrobiales</taxon>
        <taxon>Methylobacteriaceae</taxon>
        <taxon>Methylobacterium</taxon>
    </lineage>
</organism>
<protein>
    <submittedName>
        <fullName evidence="2">Uncharacterized protein</fullName>
    </submittedName>
</protein>
<feature type="transmembrane region" description="Helical" evidence="1">
    <location>
        <begin position="21"/>
        <end position="40"/>
    </location>
</feature>